<dbReference type="Proteomes" id="UP000585614">
    <property type="component" value="Unassembled WGS sequence"/>
</dbReference>
<proteinExistence type="inferred from homology"/>
<keyword evidence="5 6" id="KW-0472">Membrane</keyword>
<dbReference type="EMBL" id="JACAGC010000004">
    <property type="protein sequence ID" value="KAF6372166.1"/>
    <property type="molecule type" value="Genomic_DNA"/>
</dbReference>
<organism evidence="7 8">
    <name type="scientific">Rhinolophus ferrumequinum</name>
    <name type="common">Greater horseshoe bat</name>
    <dbReference type="NCBI Taxonomy" id="59479"/>
    <lineage>
        <taxon>Eukaryota</taxon>
        <taxon>Metazoa</taxon>
        <taxon>Chordata</taxon>
        <taxon>Craniata</taxon>
        <taxon>Vertebrata</taxon>
        <taxon>Euteleostomi</taxon>
        <taxon>Mammalia</taxon>
        <taxon>Eutheria</taxon>
        <taxon>Laurasiatheria</taxon>
        <taxon>Chiroptera</taxon>
        <taxon>Yinpterochiroptera</taxon>
        <taxon>Rhinolophoidea</taxon>
        <taxon>Rhinolophidae</taxon>
        <taxon>Rhinolophinae</taxon>
        <taxon>Rhinolophus</taxon>
    </lineage>
</organism>
<evidence type="ECO:0000256" key="4">
    <source>
        <dbReference type="ARBA" id="ARBA00022989"/>
    </source>
</evidence>
<dbReference type="Pfam" id="PF05653">
    <property type="entry name" value="Mg_trans_NIPA"/>
    <property type="match status" value="1"/>
</dbReference>
<dbReference type="InterPro" id="IPR008521">
    <property type="entry name" value="Mg_trans_NIPA"/>
</dbReference>
<dbReference type="PANTHER" id="PTHR12570">
    <property type="match status" value="1"/>
</dbReference>
<accession>A0A7J7ZDY2</accession>
<dbReference type="PANTHER" id="PTHR12570:SF13">
    <property type="entry name" value="MAGNESIUM TRANSPORTER NIPA3"/>
    <property type="match status" value="1"/>
</dbReference>
<evidence type="ECO:0000313" key="7">
    <source>
        <dbReference type="EMBL" id="KAF6372166.1"/>
    </source>
</evidence>
<dbReference type="GO" id="GO:0015095">
    <property type="term" value="F:magnesium ion transmembrane transporter activity"/>
    <property type="evidence" value="ECO:0007669"/>
    <property type="project" value="InterPro"/>
</dbReference>
<evidence type="ECO:0000256" key="1">
    <source>
        <dbReference type="ARBA" id="ARBA00004141"/>
    </source>
</evidence>
<feature type="transmembrane region" description="Helical" evidence="6">
    <location>
        <begin position="65"/>
        <end position="87"/>
    </location>
</feature>
<comment type="caution">
    <text evidence="7">The sequence shown here is derived from an EMBL/GenBank/DDBJ whole genome shotgun (WGS) entry which is preliminary data.</text>
</comment>
<reference evidence="7 8" key="1">
    <citation type="journal article" date="2020" name="Nature">
        <title>Six reference-quality genomes reveal evolution of bat adaptations.</title>
        <authorList>
            <person name="Jebb D."/>
            <person name="Huang Z."/>
            <person name="Pippel M."/>
            <person name="Hughes G.M."/>
            <person name="Lavrichenko K."/>
            <person name="Devanna P."/>
            <person name="Winkler S."/>
            <person name="Jermiin L.S."/>
            <person name="Skirmuntt E.C."/>
            <person name="Katzourakis A."/>
            <person name="Burkitt-Gray L."/>
            <person name="Ray D.A."/>
            <person name="Sullivan K.A.M."/>
            <person name="Roscito J.G."/>
            <person name="Kirilenko B.M."/>
            <person name="Davalos L.M."/>
            <person name="Corthals A.P."/>
            <person name="Power M.L."/>
            <person name="Jones G."/>
            <person name="Ransome R.D."/>
            <person name="Dechmann D.K.N."/>
            <person name="Locatelli A.G."/>
            <person name="Puechmaille S.J."/>
            <person name="Fedrigo O."/>
            <person name="Jarvis E.D."/>
            <person name="Hiller M."/>
            <person name="Vernes S.C."/>
            <person name="Myers E.W."/>
            <person name="Teeling E.C."/>
        </authorList>
    </citation>
    <scope>NUCLEOTIDE SEQUENCE [LARGE SCALE GENOMIC DNA]</scope>
    <source>
        <strain evidence="7">MRhiFer1</strain>
        <tissue evidence="7">Lung</tissue>
    </source>
</reference>
<keyword evidence="4 6" id="KW-1133">Transmembrane helix</keyword>
<sequence length="206" mass="22339">MGGEVRLPPGEPCREGYMLSLVCPNSSQAWCEITNVSQVLASVLHRDPNSSLTNLSLSANVENKYSLYVGLVLAVSSSIFIGSSFILKKKGLLQLANKGATRAGQGGHSYLKEWLWWAGLLSMGAGEAANFAAYAFAPATLVTPLGALSVLIRIHFLCCDRNCDRLGADFDRGSQKRTDQHIGLHFNLFIDWSIFSVFCQGPGNCH</sequence>
<evidence type="ECO:0000256" key="2">
    <source>
        <dbReference type="ARBA" id="ARBA00007230"/>
    </source>
</evidence>
<keyword evidence="3 6" id="KW-0812">Transmembrane</keyword>
<evidence type="ECO:0000256" key="5">
    <source>
        <dbReference type="ARBA" id="ARBA00023136"/>
    </source>
</evidence>
<dbReference type="GO" id="GO:0016020">
    <property type="term" value="C:membrane"/>
    <property type="evidence" value="ECO:0007669"/>
    <property type="project" value="UniProtKB-SubCell"/>
</dbReference>
<protein>
    <submittedName>
        <fullName evidence="7">NIPA like domain containing 1</fullName>
    </submittedName>
</protein>
<gene>
    <name evidence="7" type="ORF">mRhiFer1_011854</name>
</gene>
<evidence type="ECO:0000256" key="6">
    <source>
        <dbReference type="SAM" id="Phobius"/>
    </source>
</evidence>
<comment type="similarity">
    <text evidence="2">Belongs to the NIPA family.</text>
</comment>
<name>A0A7J7ZDY2_RHIFE</name>
<evidence type="ECO:0000256" key="3">
    <source>
        <dbReference type="ARBA" id="ARBA00022692"/>
    </source>
</evidence>
<evidence type="ECO:0000313" key="8">
    <source>
        <dbReference type="Proteomes" id="UP000585614"/>
    </source>
</evidence>
<dbReference type="AlphaFoldDB" id="A0A7J7ZDY2"/>
<comment type="subcellular location">
    <subcellularLocation>
        <location evidence="1">Membrane</location>
        <topology evidence="1">Multi-pass membrane protein</topology>
    </subcellularLocation>
</comment>